<name>A0A9P9WS57_9PEZI</name>
<feature type="region of interest" description="Disordered" evidence="1">
    <location>
        <begin position="54"/>
        <end position="80"/>
    </location>
</feature>
<comment type="caution">
    <text evidence="2">The sequence shown here is derived from an EMBL/GenBank/DDBJ whole genome shotgun (WGS) entry which is preliminary data.</text>
</comment>
<dbReference type="Proteomes" id="UP000829685">
    <property type="component" value="Unassembled WGS sequence"/>
</dbReference>
<evidence type="ECO:0000256" key="1">
    <source>
        <dbReference type="SAM" id="MobiDB-lite"/>
    </source>
</evidence>
<proteinExistence type="predicted"/>
<evidence type="ECO:0000313" key="2">
    <source>
        <dbReference type="EMBL" id="KAI1877590.1"/>
    </source>
</evidence>
<protein>
    <submittedName>
        <fullName evidence="2">Uncharacterized protein</fullName>
    </submittedName>
</protein>
<reference evidence="2" key="1">
    <citation type="submission" date="2021-03" db="EMBL/GenBank/DDBJ databases">
        <title>Revisited historic fungal species revealed as producer of novel bioactive compounds through whole genome sequencing and comparative genomics.</title>
        <authorList>
            <person name="Vignolle G.A."/>
            <person name="Hochenegger N."/>
            <person name="Mach R.L."/>
            <person name="Mach-Aigner A.R."/>
            <person name="Javad Rahimi M."/>
            <person name="Salim K.A."/>
            <person name="Chan C.M."/>
            <person name="Lim L.B.L."/>
            <person name="Cai F."/>
            <person name="Druzhinina I.S."/>
            <person name="U'Ren J.M."/>
            <person name="Derntl C."/>
        </authorList>
    </citation>
    <scope>NUCLEOTIDE SEQUENCE</scope>
    <source>
        <strain evidence="2">TUCIM 5799</strain>
    </source>
</reference>
<evidence type="ECO:0000313" key="3">
    <source>
        <dbReference type="Proteomes" id="UP000829685"/>
    </source>
</evidence>
<organism evidence="2 3">
    <name type="scientific">Neoarthrinium moseri</name>
    <dbReference type="NCBI Taxonomy" id="1658444"/>
    <lineage>
        <taxon>Eukaryota</taxon>
        <taxon>Fungi</taxon>
        <taxon>Dikarya</taxon>
        <taxon>Ascomycota</taxon>
        <taxon>Pezizomycotina</taxon>
        <taxon>Sordariomycetes</taxon>
        <taxon>Xylariomycetidae</taxon>
        <taxon>Amphisphaeriales</taxon>
        <taxon>Apiosporaceae</taxon>
        <taxon>Neoarthrinium</taxon>
    </lineage>
</organism>
<dbReference type="EMBL" id="JAFIMR010000006">
    <property type="protein sequence ID" value="KAI1877590.1"/>
    <property type="molecule type" value="Genomic_DNA"/>
</dbReference>
<sequence>MPLTPLVLSPALPSELLTYILDHHVYPTTLIVCFPRTDFLDALARGIEHQPALAAGSSSQPLDDVPPEGLPPPQQTHAPNHQLLSSPLYQVAISRHVRTVFIPTVTHLRAYLSVFSPDASKIPAPPSDFTPVGRRPPHLLVYGAVELHRDTSEWSAQGLGSTAAALVETGHRLGWHVVLAEPPGQLDDSMMADEDEQRAGDADAFAQLLKENMPILSGSVRRLGLDGEQGGGWSGRTVEVGRVLSRWFRFQRGDWDDYRDDNFPK</sequence>
<keyword evidence="3" id="KW-1185">Reference proteome</keyword>
<dbReference type="AlphaFoldDB" id="A0A9P9WS57"/>
<accession>A0A9P9WS57</accession>
<gene>
    <name evidence="2" type="ORF">JX265_003598</name>
</gene>